<dbReference type="AlphaFoldDB" id="A0A318PSI5"/>
<gene>
    <name evidence="1" type="ORF">CFR75_02355</name>
</gene>
<dbReference type="STRING" id="1220579.GCA_001571345_00507"/>
<name>A0A318PSI5_KOMXY</name>
<comment type="caution">
    <text evidence="1">The sequence shown here is derived from an EMBL/GenBank/DDBJ whole genome shotgun (WGS) entry which is preliminary data.</text>
</comment>
<dbReference type="Proteomes" id="UP000248257">
    <property type="component" value="Unassembled WGS sequence"/>
</dbReference>
<evidence type="ECO:0000313" key="2">
    <source>
        <dbReference type="Proteomes" id="UP000248257"/>
    </source>
</evidence>
<dbReference type="EMBL" id="NKUC01000003">
    <property type="protein sequence ID" value="PYD58342.1"/>
    <property type="molecule type" value="Genomic_DNA"/>
</dbReference>
<dbReference type="InterPro" id="IPR036520">
    <property type="entry name" value="UPF0759_sf"/>
</dbReference>
<proteinExistence type="predicted"/>
<accession>A0A318PSI5</accession>
<sequence length="247" mass="27495">MSIRVGIAGWSAFSAMAKVLQLPVTGTQLERYAAYFSTVEINSSFYRPHRRTTYMRWAASVPPAFRFSVKLPRTMTHERRLVDCQALIDRFAEETDGLGEKRGPVLVQFPPSLAYPGDLAVRFFHDLRARLAGAIVVEPRHESWFRPAIDHMLTELQISRVAADPARPAPAAQPGGWSGLAYFRLHGTPDIYKSRYTHEAIEAHAKVVAALATRGTEVWTIYDNTTYGAAVQNGFELMEACAGIIGQ</sequence>
<protein>
    <submittedName>
        <fullName evidence="1">DUF72 domain-containing protein</fullName>
    </submittedName>
</protein>
<dbReference type="SUPFAM" id="SSF117396">
    <property type="entry name" value="TM1631-like"/>
    <property type="match status" value="1"/>
</dbReference>
<dbReference type="Gene3D" id="3.20.20.410">
    <property type="entry name" value="Protein of unknown function UPF0759"/>
    <property type="match status" value="1"/>
</dbReference>
<dbReference type="PANTHER" id="PTHR30348">
    <property type="entry name" value="UNCHARACTERIZED PROTEIN YECE"/>
    <property type="match status" value="1"/>
</dbReference>
<reference evidence="1 2" key="1">
    <citation type="submission" date="2017-07" db="EMBL/GenBank/DDBJ databases">
        <title>A draft genome sequence of Komagataeibacter xylinus LMG 1515.</title>
        <authorList>
            <person name="Skraban J."/>
            <person name="Cleenwerck I."/>
            <person name="Vandamme P."/>
            <person name="Trcek J."/>
        </authorList>
    </citation>
    <scope>NUCLEOTIDE SEQUENCE [LARGE SCALE GENOMIC DNA]</scope>
    <source>
        <strain evidence="1 2">LMG 1515</strain>
    </source>
</reference>
<dbReference type="InterPro" id="IPR002763">
    <property type="entry name" value="DUF72"/>
</dbReference>
<organism evidence="1 2">
    <name type="scientific">Komagataeibacter xylinus</name>
    <name type="common">Gluconacetobacter xylinus</name>
    <dbReference type="NCBI Taxonomy" id="28448"/>
    <lineage>
        <taxon>Bacteria</taxon>
        <taxon>Pseudomonadati</taxon>
        <taxon>Pseudomonadota</taxon>
        <taxon>Alphaproteobacteria</taxon>
        <taxon>Acetobacterales</taxon>
        <taxon>Acetobacteraceae</taxon>
        <taxon>Komagataeibacter</taxon>
    </lineage>
</organism>
<dbReference type="OrthoDB" id="9780310at2"/>
<dbReference type="Pfam" id="PF01904">
    <property type="entry name" value="DUF72"/>
    <property type="match status" value="1"/>
</dbReference>
<dbReference type="PANTHER" id="PTHR30348:SF14">
    <property type="entry name" value="BLR8050 PROTEIN"/>
    <property type="match status" value="1"/>
</dbReference>
<evidence type="ECO:0000313" key="1">
    <source>
        <dbReference type="EMBL" id="PYD58342.1"/>
    </source>
</evidence>
<keyword evidence="2" id="KW-1185">Reference proteome</keyword>
<dbReference type="RefSeq" id="WP_061271906.1">
    <property type="nucleotide sequence ID" value="NZ_CBCRXN010000004.1"/>
</dbReference>